<name>A0A7M2Y6D5_9FLAO</name>
<organism evidence="1 2">
    <name type="scientific">Kaistella flava</name>
    <name type="common">ex Peng et al. 2021</name>
    <dbReference type="NCBI Taxonomy" id="2038776"/>
    <lineage>
        <taxon>Bacteria</taxon>
        <taxon>Pseudomonadati</taxon>
        <taxon>Bacteroidota</taxon>
        <taxon>Flavobacteriia</taxon>
        <taxon>Flavobacteriales</taxon>
        <taxon>Weeksellaceae</taxon>
        <taxon>Chryseobacterium group</taxon>
        <taxon>Kaistella</taxon>
    </lineage>
</organism>
<accession>A0A7M2Y6D5</accession>
<dbReference type="Pfam" id="PF13620">
    <property type="entry name" value="CarboxypepD_reg"/>
    <property type="match status" value="1"/>
</dbReference>
<dbReference type="RefSeq" id="WP_193813024.1">
    <property type="nucleotide sequence ID" value="NZ_CP040442.1"/>
</dbReference>
<reference evidence="1 2" key="1">
    <citation type="submission" date="2019-05" db="EMBL/GenBank/DDBJ databases">
        <title>Chryseobacterium sp. isolated from King George Island, maritime Antarctica.</title>
        <authorList>
            <person name="Peng X."/>
        </authorList>
    </citation>
    <scope>NUCLEOTIDE SEQUENCE [LARGE SCALE GENOMIC DNA]</scope>
    <source>
        <strain evidence="1 2">7-3A</strain>
    </source>
</reference>
<evidence type="ECO:0000313" key="1">
    <source>
        <dbReference type="EMBL" id="QOW09808.1"/>
    </source>
</evidence>
<evidence type="ECO:0000313" key="2">
    <source>
        <dbReference type="Proteomes" id="UP000594195"/>
    </source>
</evidence>
<keyword evidence="1" id="KW-0645">Protease</keyword>
<dbReference type="Gene3D" id="2.60.40.1120">
    <property type="entry name" value="Carboxypeptidase-like, regulatory domain"/>
    <property type="match status" value="1"/>
</dbReference>
<dbReference type="SUPFAM" id="SSF49464">
    <property type="entry name" value="Carboxypeptidase regulatory domain-like"/>
    <property type="match status" value="1"/>
</dbReference>
<dbReference type="SUPFAM" id="SSF56935">
    <property type="entry name" value="Porins"/>
    <property type="match status" value="1"/>
</dbReference>
<dbReference type="AlphaFoldDB" id="A0A7M2Y6D5"/>
<keyword evidence="2" id="KW-1185">Reference proteome</keyword>
<proteinExistence type="predicted"/>
<sequence>MGFSKNKNKFFIFLSFLFCYNFHSQIKIFGNVLNQNQNPLEGAIVQVKNNSDKSVLAYARSDEKGFFQLDVPFVSSYYVECNRLGFETDIQEFSLKENEKKENLNFSLSEKVKTIDEVKILGQSSVIKQKGDTLSYNVKGFINGNEKNLKDVLNKLPGFEVRDDGKIAIGGKTVDKLLIDGKEFFGDNQQIATENLAAAMVGNVDVINNYTNNSNIKEFDSSNKTAVNISVKEEYKGKITGDVSLTSAYENRYKAGANLFRFDKKANISFIGNSNNTNQESITFEQYFNMKKSIQSDFVSDSRTDYNNFSIPKSLLSDDRVSKKNLNFGAFNLSYVPDTKLKINAYTILNNNFQNRNILETNTFFNPHLHITNQNKIFQKENLFFSQTKLSAEYQLNEKKLLNYSFSFDPSITKQNKTILQTQNTSINHISESENEQKIDFGQQLSFANRLSSNKLFSIYAYQELKNQKNKYDLYSDLSLFDLSNVFLQTQNFKQNEIGFLSKFIIKPKNIIYSVGLGYAYTGQDYQSNLDANVNTFINDLSIERNRFSFDAEISKKRGFFQFSIYNRFSYIRLQNSNPKRLLLPSIQAKFEFSPTSLLSFYYKEMNYFAQQNQIFESKVIDNYYTIKEDNQIRENQLLNDNKLGANYLYIDLLSGTALFADINFSNKKQSLTSNSTLINNYTAVKNVLTDVNSTLASNISFERRIKFIKSRIKTTFVYTNLKGQNFISGVGNEFSSEFFSSKFSLYSKFKNKIFNYNLGYETQVNRTEFENNLSTKLETKKLFANFDGSFKDDIRYYFNNSYIWNKSENNTRHFLKIDLEIVFISLKKNWEFSLIGNDILNFNETQIIDNRLQDNFLRERITDRLSGFLGVGIKYKLL</sequence>
<gene>
    <name evidence="1" type="ORF">Q73A0000_05225</name>
</gene>
<keyword evidence="1" id="KW-0121">Carboxypeptidase</keyword>
<dbReference type="Proteomes" id="UP000594195">
    <property type="component" value="Chromosome"/>
</dbReference>
<dbReference type="InterPro" id="IPR008969">
    <property type="entry name" value="CarboxyPept-like_regulatory"/>
</dbReference>
<dbReference type="EMBL" id="CP040442">
    <property type="protein sequence ID" value="QOW09808.1"/>
    <property type="molecule type" value="Genomic_DNA"/>
</dbReference>
<keyword evidence="1" id="KW-0378">Hydrolase</keyword>
<dbReference type="KEGG" id="kfa:Q73A0000_05225"/>
<protein>
    <submittedName>
        <fullName evidence="1">Carboxypeptidase-like regulatory domain-containing protein</fullName>
    </submittedName>
</protein>
<dbReference type="GO" id="GO:0004180">
    <property type="term" value="F:carboxypeptidase activity"/>
    <property type="evidence" value="ECO:0007669"/>
    <property type="project" value="UniProtKB-KW"/>
</dbReference>